<dbReference type="Gramene" id="PHT94988">
    <property type="protein sequence ID" value="PHT94988"/>
    <property type="gene ID" value="T459_02870"/>
</dbReference>
<gene>
    <name evidence="1" type="ORF">T459_02870</name>
</gene>
<reference evidence="1 2" key="2">
    <citation type="journal article" date="2017" name="Genome Biol.">
        <title>New reference genome sequences of hot pepper reveal the massive evolution of plant disease-resistance genes by retroduplication.</title>
        <authorList>
            <person name="Kim S."/>
            <person name="Park J."/>
            <person name="Yeom S.I."/>
            <person name="Kim Y.M."/>
            <person name="Seo E."/>
            <person name="Kim K.T."/>
            <person name="Kim M.S."/>
            <person name="Lee J.M."/>
            <person name="Cheong K."/>
            <person name="Shin H.S."/>
            <person name="Kim S.B."/>
            <person name="Han K."/>
            <person name="Lee J."/>
            <person name="Park M."/>
            <person name="Lee H.A."/>
            <person name="Lee H.Y."/>
            <person name="Lee Y."/>
            <person name="Oh S."/>
            <person name="Lee J.H."/>
            <person name="Choi E."/>
            <person name="Choi E."/>
            <person name="Lee S.E."/>
            <person name="Jeon J."/>
            <person name="Kim H."/>
            <person name="Choi G."/>
            <person name="Song H."/>
            <person name="Lee J."/>
            <person name="Lee S.C."/>
            <person name="Kwon J.K."/>
            <person name="Lee H.Y."/>
            <person name="Koo N."/>
            <person name="Hong Y."/>
            <person name="Kim R.W."/>
            <person name="Kang W.H."/>
            <person name="Huh J.H."/>
            <person name="Kang B.C."/>
            <person name="Yang T.J."/>
            <person name="Lee Y.H."/>
            <person name="Bennetzen J.L."/>
            <person name="Choi D."/>
        </authorList>
    </citation>
    <scope>NUCLEOTIDE SEQUENCE [LARGE SCALE GENOMIC DNA]</scope>
    <source>
        <strain evidence="2">cv. CM334</strain>
    </source>
</reference>
<dbReference type="EMBL" id="AYRZ02000001">
    <property type="protein sequence ID" value="PHT94988.1"/>
    <property type="molecule type" value="Genomic_DNA"/>
</dbReference>
<proteinExistence type="predicted"/>
<evidence type="ECO:0000313" key="1">
    <source>
        <dbReference type="EMBL" id="PHT94988.1"/>
    </source>
</evidence>
<organism evidence="1 2">
    <name type="scientific">Capsicum annuum</name>
    <name type="common">Capsicum pepper</name>
    <dbReference type="NCBI Taxonomy" id="4072"/>
    <lineage>
        <taxon>Eukaryota</taxon>
        <taxon>Viridiplantae</taxon>
        <taxon>Streptophyta</taxon>
        <taxon>Embryophyta</taxon>
        <taxon>Tracheophyta</taxon>
        <taxon>Spermatophyta</taxon>
        <taxon>Magnoliopsida</taxon>
        <taxon>eudicotyledons</taxon>
        <taxon>Gunneridae</taxon>
        <taxon>Pentapetalae</taxon>
        <taxon>asterids</taxon>
        <taxon>lamiids</taxon>
        <taxon>Solanales</taxon>
        <taxon>Solanaceae</taxon>
        <taxon>Solanoideae</taxon>
        <taxon>Capsiceae</taxon>
        <taxon>Capsicum</taxon>
    </lineage>
</organism>
<keyword evidence="2" id="KW-1185">Reference proteome</keyword>
<reference evidence="1 2" key="1">
    <citation type="journal article" date="2014" name="Nat. Genet.">
        <title>Genome sequence of the hot pepper provides insights into the evolution of pungency in Capsicum species.</title>
        <authorList>
            <person name="Kim S."/>
            <person name="Park M."/>
            <person name="Yeom S.I."/>
            <person name="Kim Y.M."/>
            <person name="Lee J.M."/>
            <person name="Lee H.A."/>
            <person name="Seo E."/>
            <person name="Choi J."/>
            <person name="Cheong K."/>
            <person name="Kim K.T."/>
            <person name="Jung K."/>
            <person name="Lee G.W."/>
            <person name="Oh S.K."/>
            <person name="Bae C."/>
            <person name="Kim S.B."/>
            <person name="Lee H.Y."/>
            <person name="Kim S.Y."/>
            <person name="Kim M.S."/>
            <person name="Kang B.C."/>
            <person name="Jo Y.D."/>
            <person name="Yang H.B."/>
            <person name="Jeong H.J."/>
            <person name="Kang W.H."/>
            <person name="Kwon J.K."/>
            <person name="Shin C."/>
            <person name="Lim J.Y."/>
            <person name="Park J.H."/>
            <person name="Huh J.H."/>
            <person name="Kim J.S."/>
            <person name="Kim B.D."/>
            <person name="Cohen O."/>
            <person name="Paran I."/>
            <person name="Suh M.C."/>
            <person name="Lee S.B."/>
            <person name="Kim Y.K."/>
            <person name="Shin Y."/>
            <person name="Noh S.J."/>
            <person name="Park J."/>
            <person name="Seo Y.S."/>
            <person name="Kwon S.Y."/>
            <person name="Kim H.A."/>
            <person name="Park J.M."/>
            <person name="Kim H.J."/>
            <person name="Choi S.B."/>
            <person name="Bosland P.W."/>
            <person name="Reeves G."/>
            <person name="Jo S.H."/>
            <person name="Lee B.W."/>
            <person name="Cho H.T."/>
            <person name="Choi H.S."/>
            <person name="Lee M.S."/>
            <person name="Yu Y."/>
            <person name="Do Choi Y."/>
            <person name="Park B.S."/>
            <person name="van Deynze A."/>
            <person name="Ashrafi H."/>
            <person name="Hill T."/>
            <person name="Kim W.T."/>
            <person name="Pai H.S."/>
            <person name="Ahn H.K."/>
            <person name="Yeam I."/>
            <person name="Giovannoni J.J."/>
            <person name="Rose J.K."/>
            <person name="Sorensen I."/>
            <person name="Lee S.J."/>
            <person name="Kim R.W."/>
            <person name="Choi I.Y."/>
            <person name="Choi B.S."/>
            <person name="Lim J.S."/>
            <person name="Lee Y.H."/>
            <person name="Choi D."/>
        </authorList>
    </citation>
    <scope>NUCLEOTIDE SEQUENCE [LARGE SCALE GENOMIC DNA]</scope>
    <source>
        <strain evidence="2">cv. CM334</strain>
    </source>
</reference>
<dbReference type="Proteomes" id="UP000222542">
    <property type="component" value="Unassembled WGS sequence"/>
</dbReference>
<accession>A0A2G3ALA9</accession>
<name>A0A2G3ALA9_CAPAN</name>
<evidence type="ECO:0000313" key="2">
    <source>
        <dbReference type="Proteomes" id="UP000222542"/>
    </source>
</evidence>
<sequence length="139" mass="15692">MVVAKVVVVGGNYMGAWEEGPNYWRWKSSTKEIMPIPLHRNGSYEDIVRSVIESGELKFKTNNIVISYLMNGRGKIHPTFINNDQHVSLYMLDVTADGSRPLLRINVIPGSLTISLPQPTINEYDSFEDEILDAHPMDS</sequence>
<protein>
    <submittedName>
        <fullName evidence="1">Uncharacterized protein</fullName>
    </submittedName>
</protein>
<comment type="caution">
    <text evidence="1">The sequence shown here is derived from an EMBL/GenBank/DDBJ whole genome shotgun (WGS) entry which is preliminary data.</text>
</comment>
<dbReference type="AlphaFoldDB" id="A0A2G3ALA9"/>